<organism evidence="1 11">
    <name type="scientific">Huberarchaeum crystalense</name>
    <dbReference type="NCBI Taxonomy" id="2014257"/>
    <lineage>
        <taxon>Archaea</taxon>
        <taxon>Candidatus Huberarchaeota</taxon>
        <taxon>Candidatus Huberarchaeia</taxon>
        <taxon>Candidatus Huberarchaeales</taxon>
        <taxon>Candidatus Huberarchaeaceae</taxon>
        <taxon>Candidatus Huberarchaeum</taxon>
    </lineage>
</organism>
<reference evidence="9 10" key="2">
    <citation type="submission" date="2017-09" db="EMBL/GenBank/DDBJ databases">
        <title>Depth-based differentiation of microbial function through sediment-hosted aquifers and enrichment of novel symbionts in the deep terrestrial subsurface.</title>
        <authorList>
            <person name="Probst A.J."/>
            <person name="Ladd B."/>
            <person name="Jarett J.K."/>
            <person name="Geller-Mcgrath D.E."/>
            <person name="Sieber C.M.K."/>
            <person name="Emerson J.B."/>
            <person name="Anantharaman K."/>
            <person name="Thomas B.C."/>
            <person name="Malmstrom R."/>
            <person name="Stieglmeier M."/>
            <person name="Klingl A."/>
            <person name="Woyke T."/>
            <person name="Ryan C.M."/>
            <person name="Banfield J.F."/>
        </authorList>
    </citation>
    <scope>NUCLEOTIDE SEQUENCE [LARGE SCALE GENOMIC DNA]</scope>
</reference>
<accession>A0A2H9RCX0</accession>
<accession>A0A2H9N2J0</accession>
<dbReference type="EMBL" id="PEUT01000045">
    <property type="protein sequence ID" value="PIV13637.1"/>
    <property type="molecule type" value="Genomic_DNA"/>
</dbReference>
<dbReference type="AlphaFoldDB" id="A0A2G9LIR8"/>
<accession>A0A2H9M2U8</accession>
<proteinExistence type="predicted"/>
<dbReference type="EMBL" id="PFUW01000026">
    <property type="protein sequence ID" value="PJB03897.1"/>
    <property type="molecule type" value="Genomic_DNA"/>
</dbReference>
<accession>A0A2H9M774</accession>
<dbReference type="Proteomes" id="UP000228888">
    <property type="component" value="Unassembled WGS sequence"/>
</dbReference>
<dbReference type="EMBL" id="PFIH01000027">
    <property type="protein sequence ID" value="PIX28114.1"/>
    <property type="molecule type" value="Genomic_DNA"/>
</dbReference>
<evidence type="ECO:0000313" key="1">
    <source>
        <dbReference type="EMBL" id="PIN66437.1"/>
    </source>
</evidence>
<evidence type="ECO:0000313" key="8">
    <source>
        <dbReference type="EMBL" id="PJC01312.1"/>
    </source>
</evidence>
<dbReference type="Proteomes" id="UP000231232">
    <property type="component" value="Unassembled WGS sequence"/>
</dbReference>
<accession>A0A2H9QS47</accession>
<dbReference type="Proteomes" id="UP000231449">
    <property type="component" value="Unassembled WGS sequence"/>
</dbReference>
<evidence type="ECO:0000313" key="10">
    <source>
        <dbReference type="Proteomes" id="UP000228888"/>
    </source>
</evidence>
<comment type="caution">
    <text evidence="1">The sequence shown here is derived from an EMBL/GenBank/DDBJ whole genome shotgun (WGS) entry which is preliminary data.</text>
</comment>
<evidence type="ECO:0000313" key="9">
    <source>
        <dbReference type="Proteomes" id="UP000228874"/>
    </source>
</evidence>
<dbReference type="EMBL" id="PFSX01000042">
    <property type="protein sequence ID" value="PJC01312.1"/>
    <property type="molecule type" value="Genomic_DNA"/>
</dbReference>
<accession>A0A2H9MMC0</accession>
<evidence type="ECO:0000313" key="2">
    <source>
        <dbReference type="EMBL" id="PIV13637.1"/>
    </source>
</evidence>
<dbReference type="Proteomes" id="UP000230713">
    <property type="component" value="Unassembled WGS sequence"/>
</dbReference>
<dbReference type="Proteomes" id="UP000230477">
    <property type="component" value="Unassembled WGS sequence"/>
</dbReference>
<sequence>MAKQEIEVFKQIITYEGDDPMKVYKTGKVKSLFSTFGDISETYTFKQRSPTDFWFKIELKSKKKLSEEDICIKEIANEIGVKIEGNLKRQPVPQGQPTETGNVEVEIKGKFIFDRKEYIDDDISAVGRAMGRGVYEMKQGVYNVCVLNPLKEKYKKILIEQGRKVYEEVKATFNLQKLE</sequence>
<evidence type="ECO:0000313" key="11">
    <source>
        <dbReference type="Proteomes" id="UP000229789"/>
    </source>
</evidence>
<gene>
    <name evidence="8" type="ORF">CO072_01645</name>
    <name evidence="7" type="ORF">CO124_01585</name>
    <name evidence="3" type="ORF">COS22_01660</name>
    <name evidence="2" type="ORF">COS45_01775</name>
    <name evidence="4" type="ORF">COW47_02415</name>
    <name evidence="1" type="ORF">COW69_02295</name>
    <name evidence="6" type="ORF">COY63_02510</name>
    <name evidence="5" type="ORF">COZ66_01160</name>
</gene>
<protein>
    <submittedName>
        <fullName evidence="1">Uncharacterized protein</fullName>
    </submittedName>
</protein>
<evidence type="ECO:0000313" key="4">
    <source>
        <dbReference type="EMBL" id="PIV89525.1"/>
    </source>
</evidence>
<dbReference type="Proteomes" id="UP000229789">
    <property type="component" value="Unassembled WGS sequence"/>
</dbReference>
<accession>A0A2H9P834</accession>
<dbReference type="EMBL" id="PFMG01000067">
    <property type="protein sequence ID" value="PIY99640.1"/>
    <property type="molecule type" value="Genomic_DNA"/>
</dbReference>
<reference evidence="1 11" key="1">
    <citation type="submission" date="2017-09" db="EMBL/GenBank/DDBJ databases">
        <title>Depth-based differentiation of microbial function through sediment-hosted aquifers and enrichment of novel symbionts in the deep terrestrial subsurface.</title>
        <authorList>
            <person name="Probst A.J."/>
            <person name="Ladd B."/>
            <person name="Jarett J.K."/>
            <person name="Geller-Mcgrath D.E."/>
            <person name="Sieber C.M."/>
            <person name="Emerson J.B."/>
            <person name="Anantharaman K."/>
            <person name="Thomas B.C."/>
            <person name="Malmstrom R."/>
            <person name="Stieglmeier M."/>
            <person name="Klingl A."/>
            <person name="Woyke T."/>
            <person name="Ryan C.M."/>
            <person name="Banfield J.F."/>
        </authorList>
    </citation>
    <scope>NUCLEOTIDE SEQUENCE [LARGE SCALE GENOMIC DNA]</scope>
    <source>
        <strain evidence="3">CG02_land_8_20_14_3_00_31_209</strain>
        <strain evidence="2">CG03_land_8_20_14_0_80_31_114</strain>
        <strain evidence="4">CG17_big_fil_post_rev_8_21_14_2_50_31_73</strain>
        <strain evidence="1">CG18_big_fil_WC_8_21_14_2_50_31_19</strain>
        <strain evidence="6">CG_4_10_14_0_8_um_filter_31_133</strain>
        <strain evidence="5">CG_4_8_14_3_um_filter</strain>
        <strain evidence="8">CG_4_9_14_0_8_um_filter_31_21</strain>
        <strain evidence="7">CG_4_9_14_3_um_filter_31_125</strain>
    </source>
</reference>
<dbReference type="EMBL" id="PCUF01000036">
    <property type="protein sequence ID" value="PIN66437.1"/>
    <property type="molecule type" value="Genomic_DNA"/>
</dbReference>
<evidence type="ECO:0000313" key="7">
    <source>
        <dbReference type="EMBL" id="PJB03897.1"/>
    </source>
</evidence>
<evidence type="ECO:0000313" key="5">
    <source>
        <dbReference type="EMBL" id="PIX28114.1"/>
    </source>
</evidence>
<dbReference type="Proteomes" id="UP000228989">
    <property type="component" value="Unassembled WGS sequence"/>
</dbReference>
<accession>A0A2G9LIR8</accession>
<dbReference type="EMBL" id="PFFF01000047">
    <property type="protein sequence ID" value="PIV89525.1"/>
    <property type="molecule type" value="Genomic_DNA"/>
</dbReference>
<dbReference type="Proteomes" id="UP000228874">
    <property type="component" value="Unassembled WGS sequence"/>
</dbReference>
<name>A0A2G9LIR8_HUBC1</name>
<evidence type="ECO:0000313" key="6">
    <source>
        <dbReference type="EMBL" id="PIY99640.1"/>
    </source>
</evidence>
<evidence type="ECO:0000313" key="3">
    <source>
        <dbReference type="EMBL" id="PIV46381.1"/>
    </source>
</evidence>
<dbReference type="EMBL" id="PETW01000027">
    <property type="protein sequence ID" value="PIV46381.1"/>
    <property type="molecule type" value="Genomic_DNA"/>
</dbReference>